<dbReference type="InterPro" id="IPR023401">
    <property type="entry name" value="ODC_N"/>
</dbReference>
<comment type="similarity">
    <text evidence="1">Belongs to the ornithine cyclodeaminase/mu-crystallin family.</text>
</comment>
<evidence type="ECO:0000256" key="1">
    <source>
        <dbReference type="ARBA" id="ARBA00008903"/>
    </source>
</evidence>
<dbReference type="AlphaFoldDB" id="A0A9W7BHV0"/>
<proteinExistence type="inferred from homology"/>
<sequence>MIRQITDAQVSQTLTPALAIESQKAAFTLPSEVPSRIILHQLVTDSTLFKPAAITTPSGNVHVGMKVVSVRPANAEIGLPTVPGTILMLDDTTGIVNSIISATLLTAIRTAAGSAIASLALRGKKSNAVLTVFGAGMQGVEHVRHLLHAFPIIKKVNIVNRTKPRAEAAIVKLKEEYPGQEYCCLLLSDNEGIKEVVSSSDIICLCTNSSTPLFPPNLLKPDAHVNGVGSYTPGMQEIGVEDIQSFEIVVVDSFGAKTVGDIAKAVEEGKFREEELVELKTVLEEEKVREGRTFFKSVGVASQDIAAAGFLIEALDSE</sequence>
<dbReference type="InterPro" id="IPR003462">
    <property type="entry name" value="ODC_Mu_crystall"/>
</dbReference>
<reference evidence="3" key="1">
    <citation type="journal article" date="2023" name="Commun. Biol.">
        <title>Genome analysis of Parmales, the sister group of diatoms, reveals the evolutionary specialization of diatoms from phago-mixotrophs to photoautotrophs.</title>
        <authorList>
            <person name="Ban H."/>
            <person name="Sato S."/>
            <person name="Yoshikawa S."/>
            <person name="Yamada K."/>
            <person name="Nakamura Y."/>
            <person name="Ichinomiya M."/>
            <person name="Sato N."/>
            <person name="Blanc-Mathieu R."/>
            <person name="Endo H."/>
            <person name="Kuwata A."/>
            <person name="Ogata H."/>
        </authorList>
    </citation>
    <scope>NUCLEOTIDE SEQUENCE [LARGE SCALE GENOMIC DNA]</scope>
</reference>
<dbReference type="Pfam" id="PF02423">
    <property type="entry name" value="OCD_Mu_crystall"/>
    <property type="match status" value="1"/>
</dbReference>
<dbReference type="GO" id="GO:0005737">
    <property type="term" value="C:cytoplasm"/>
    <property type="evidence" value="ECO:0007669"/>
    <property type="project" value="TreeGrafter"/>
</dbReference>
<dbReference type="InterPro" id="IPR036291">
    <property type="entry name" value="NAD(P)-bd_dom_sf"/>
</dbReference>
<gene>
    <name evidence="2" type="ORF">TL16_g10776</name>
</gene>
<protein>
    <submittedName>
        <fullName evidence="2">Uncharacterized protein</fullName>
    </submittedName>
</protein>
<accession>A0A9W7BHV0</accession>
<comment type="caution">
    <text evidence="2">The sequence shown here is derived from an EMBL/GenBank/DDBJ whole genome shotgun (WGS) entry which is preliminary data.</text>
</comment>
<dbReference type="Proteomes" id="UP001162640">
    <property type="component" value="Unassembled WGS sequence"/>
</dbReference>
<evidence type="ECO:0000313" key="2">
    <source>
        <dbReference type="EMBL" id="GMH87189.1"/>
    </source>
</evidence>
<name>A0A9W7BHV0_9STRA</name>
<dbReference type="Gene3D" id="3.40.50.720">
    <property type="entry name" value="NAD(P)-binding Rossmann-like Domain"/>
    <property type="match status" value="1"/>
</dbReference>
<dbReference type="EMBL" id="BLQM01000390">
    <property type="protein sequence ID" value="GMH87189.1"/>
    <property type="molecule type" value="Genomic_DNA"/>
</dbReference>
<dbReference type="PIRSF" id="PIRSF001439">
    <property type="entry name" value="CryM"/>
    <property type="match status" value="1"/>
</dbReference>
<evidence type="ECO:0000313" key="3">
    <source>
        <dbReference type="Proteomes" id="UP001162640"/>
    </source>
</evidence>
<dbReference type="Gene3D" id="3.30.1780.10">
    <property type="entry name" value="ornithine cyclodeaminase, domain 1"/>
    <property type="match status" value="1"/>
</dbReference>
<organism evidence="2 3">
    <name type="scientific">Triparma laevis f. inornata</name>
    <dbReference type="NCBI Taxonomy" id="1714386"/>
    <lineage>
        <taxon>Eukaryota</taxon>
        <taxon>Sar</taxon>
        <taxon>Stramenopiles</taxon>
        <taxon>Ochrophyta</taxon>
        <taxon>Bolidophyceae</taxon>
        <taxon>Parmales</taxon>
        <taxon>Triparmaceae</taxon>
        <taxon>Triparma</taxon>
    </lineage>
</organism>
<dbReference type="SUPFAM" id="SSF51735">
    <property type="entry name" value="NAD(P)-binding Rossmann-fold domains"/>
    <property type="match status" value="1"/>
</dbReference>
<dbReference type="PANTHER" id="PTHR13812:SF19">
    <property type="entry name" value="KETIMINE REDUCTASE MU-CRYSTALLIN"/>
    <property type="match status" value="1"/>
</dbReference>
<dbReference type="PANTHER" id="PTHR13812">
    <property type="entry name" value="KETIMINE REDUCTASE MU-CRYSTALLIN"/>
    <property type="match status" value="1"/>
</dbReference>